<keyword evidence="2" id="KW-1133">Transmembrane helix</keyword>
<feature type="transmembrane region" description="Helical" evidence="2">
    <location>
        <begin position="159"/>
        <end position="178"/>
    </location>
</feature>
<comment type="caution">
    <text evidence="3">The sequence shown here is derived from an EMBL/GenBank/DDBJ whole genome shotgun (WGS) entry which is preliminary data.</text>
</comment>
<proteinExistence type="predicted"/>
<dbReference type="VEuPathDB" id="FungiDB:P175DRAFT_0524139"/>
<dbReference type="EMBL" id="MSFN02000005">
    <property type="protein sequence ID" value="PTU19808.1"/>
    <property type="molecule type" value="Genomic_DNA"/>
</dbReference>
<feature type="compositionally biased region" description="Basic and acidic residues" evidence="1">
    <location>
        <begin position="1"/>
        <end position="13"/>
    </location>
</feature>
<name>A0A2T5LU56_9EURO</name>
<evidence type="ECO:0000256" key="2">
    <source>
        <dbReference type="SAM" id="Phobius"/>
    </source>
</evidence>
<dbReference type="GeneID" id="63816232"/>
<protein>
    <submittedName>
        <fullName evidence="3">Uncharacterized protein</fullName>
    </submittedName>
</protein>
<keyword evidence="2" id="KW-0472">Membrane</keyword>
<evidence type="ECO:0000313" key="4">
    <source>
        <dbReference type="Proteomes" id="UP000244073"/>
    </source>
</evidence>
<dbReference type="Proteomes" id="UP000244073">
    <property type="component" value="Unassembled WGS sequence"/>
</dbReference>
<reference evidence="3 4" key="1">
    <citation type="journal article" date="2018" name="Proc. Natl. Acad. Sci. U.S.A.">
        <title>Linking secondary metabolites to gene clusters through genome sequencing of six diverse Aspergillus species.</title>
        <authorList>
            <person name="Kaerboelling I."/>
            <person name="Vesth T.C."/>
            <person name="Frisvad J.C."/>
            <person name="Nybo J.L."/>
            <person name="Theobald S."/>
            <person name="Kuo A."/>
            <person name="Bowyer P."/>
            <person name="Matsuda Y."/>
            <person name="Mondo S."/>
            <person name="Lyhne E.K."/>
            <person name="Kogle M.E."/>
            <person name="Clum A."/>
            <person name="Lipzen A."/>
            <person name="Salamov A."/>
            <person name="Ngan C.Y."/>
            <person name="Daum C."/>
            <person name="Chiniquy J."/>
            <person name="Barry K."/>
            <person name="LaButti K."/>
            <person name="Haridas S."/>
            <person name="Simmons B.A."/>
            <person name="Magnuson J.K."/>
            <person name="Mortensen U.H."/>
            <person name="Larsen T.O."/>
            <person name="Grigoriev I.V."/>
            <person name="Baker S.E."/>
            <person name="Andersen M.R."/>
        </authorList>
    </citation>
    <scope>NUCLEOTIDE SEQUENCE [LARGE SCALE GENOMIC DNA]</scope>
    <source>
        <strain evidence="3 4">IBT 24754</strain>
    </source>
</reference>
<keyword evidence="2" id="KW-0812">Transmembrane</keyword>
<dbReference type="AlphaFoldDB" id="A0A2T5LU56"/>
<evidence type="ECO:0000256" key="1">
    <source>
        <dbReference type="SAM" id="MobiDB-lite"/>
    </source>
</evidence>
<dbReference type="RefSeq" id="XP_040751200.1">
    <property type="nucleotide sequence ID" value="XM_040899350.1"/>
</dbReference>
<dbReference type="Pfam" id="PF16015">
    <property type="entry name" value="Promethin"/>
    <property type="match status" value="1"/>
</dbReference>
<feature type="region of interest" description="Disordered" evidence="1">
    <location>
        <begin position="1"/>
        <end position="89"/>
    </location>
</feature>
<feature type="compositionally biased region" description="Polar residues" evidence="1">
    <location>
        <begin position="19"/>
        <end position="56"/>
    </location>
</feature>
<sequence>METETTSEHELKSEPTNPPTMDSDTPKSSSGQTSDPNNTADTPTLEPSSKPSKYTINHNHNHNHNQDSESESESHSPPSTSSRPQDEQTTPMTISTILTSLAATVTALNAYALPAQLRTSLVHIAKRHPVLASFALCQVLCSAIPLGIFLAGAAISASIAVAVFTCFAALVLLPVLVATTVLGVWLWGVSWGLWVLGRWGVLWVWGSRAVEGAAGCVAEGAAVGSHGDGFNGVYTHIGNGYGYTHGCGSSSSSSSSRNTYEPKYSVEVIAEEEEDL</sequence>
<evidence type="ECO:0000313" key="3">
    <source>
        <dbReference type="EMBL" id="PTU19808.1"/>
    </source>
</evidence>
<feature type="transmembrane region" description="Helical" evidence="2">
    <location>
        <begin position="92"/>
        <end position="111"/>
    </location>
</feature>
<accession>A0A2T5LU56</accession>
<organism evidence="3 4">
    <name type="scientific">Aspergillus ochraceoroseus IBT 24754</name>
    <dbReference type="NCBI Taxonomy" id="1392256"/>
    <lineage>
        <taxon>Eukaryota</taxon>
        <taxon>Fungi</taxon>
        <taxon>Dikarya</taxon>
        <taxon>Ascomycota</taxon>
        <taxon>Pezizomycotina</taxon>
        <taxon>Eurotiomycetes</taxon>
        <taxon>Eurotiomycetidae</taxon>
        <taxon>Eurotiales</taxon>
        <taxon>Aspergillaceae</taxon>
        <taxon>Aspergillus</taxon>
        <taxon>Aspergillus subgen. Nidulantes</taxon>
    </lineage>
</organism>
<gene>
    <name evidence="3" type="ORF">P175DRAFT_0524139</name>
</gene>
<feature type="transmembrane region" description="Helical" evidence="2">
    <location>
        <begin position="184"/>
        <end position="205"/>
    </location>
</feature>
<feature type="transmembrane region" description="Helical" evidence="2">
    <location>
        <begin position="131"/>
        <end position="152"/>
    </location>
</feature>